<name>A0A9N9BYF9_9GLOM</name>
<proteinExistence type="inferred from homology"/>
<dbReference type="EMBL" id="CAJVPK010001378">
    <property type="protein sequence ID" value="CAG8584199.1"/>
    <property type="molecule type" value="Genomic_DNA"/>
</dbReference>
<keyword evidence="7 10" id="KW-0799">Topoisomerase</keyword>
<feature type="coiled-coil region" evidence="11">
    <location>
        <begin position="156"/>
        <end position="183"/>
    </location>
</feature>
<keyword evidence="6" id="KW-0460">Magnesium</keyword>
<dbReference type="Gene3D" id="1.10.10.10">
    <property type="entry name" value="Winged helix-like DNA-binding domain superfamily/Winged helix DNA-binding domain"/>
    <property type="match status" value="1"/>
</dbReference>
<feature type="domain" description="Topoisomerase 6 subunit A/Spo11 TOPRIM" evidence="13">
    <location>
        <begin position="125"/>
        <end position="165"/>
    </location>
</feature>
<dbReference type="OrthoDB" id="521512at2759"/>
<evidence type="ECO:0000256" key="11">
    <source>
        <dbReference type="SAM" id="Coils"/>
    </source>
</evidence>
<organism evidence="14 15">
    <name type="scientific">Diversispora eburnea</name>
    <dbReference type="NCBI Taxonomy" id="1213867"/>
    <lineage>
        <taxon>Eukaryota</taxon>
        <taxon>Fungi</taxon>
        <taxon>Fungi incertae sedis</taxon>
        <taxon>Mucoromycota</taxon>
        <taxon>Glomeromycotina</taxon>
        <taxon>Glomeromycetes</taxon>
        <taxon>Diversisporales</taxon>
        <taxon>Diversisporaceae</taxon>
        <taxon>Diversispora</taxon>
    </lineage>
</organism>
<evidence type="ECO:0000256" key="2">
    <source>
        <dbReference type="ARBA" id="ARBA00001946"/>
    </source>
</evidence>
<keyword evidence="11" id="KW-0175">Coiled coil</keyword>
<dbReference type="InterPro" id="IPR013049">
    <property type="entry name" value="Spo11/TopoVI_A_N"/>
</dbReference>
<feature type="active site" description="O-(5'-phospho-DNA)-tyrosine intermediate" evidence="10">
    <location>
        <position position="63"/>
    </location>
</feature>
<dbReference type="InterPro" id="IPR036078">
    <property type="entry name" value="Spo11/TopoVI_A_sf"/>
</dbReference>
<evidence type="ECO:0000256" key="9">
    <source>
        <dbReference type="ARBA" id="ARBA00023235"/>
    </source>
</evidence>
<dbReference type="Proteomes" id="UP000789706">
    <property type="component" value="Unassembled WGS sequence"/>
</dbReference>
<reference evidence="14" key="1">
    <citation type="submission" date="2021-06" db="EMBL/GenBank/DDBJ databases">
        <authorList>
            <person name="Kallberg Y."/>
            <person name="Tangrot J."/>
            <person name="Rosling A."/>
        </authorList>
    </citation>
    <scope>NUCLEOTIDE SEQUENCE</scope>
    <source>
        <strain evidence="14">AZ414A</strain>
    </source>
</reference>
<evidence type="ECO:0000256" key="7">
    <source>
        <dbReference type="ARBA" id="ARBA00023029"/>
    </source>
</evidence>
<comment type="catalytic activity">
    <reaction evidence="1 10">
        <text>ATP-dependent breakage, passage and rejoining of double-stranded DNA.</text>
        <dbReference type="EC" id="5.6.2.2"/>
    </reaction>
</comment>
<accession>A0A9N9BYF9</accession>
<evidence type="ECO:0000259" key="12">
    <source>
        <dbReference type="Pfam" id="PF04406"/>
    </source>
</evidence>
<dbReference type="GO" id="GO:0000706">
    <property type="term" value="P:meiotic DNA double-strand break processing"/>
    <property type="evidence" value="ECO:0007669"/>
    <property type="project" value="TreeGrafter"/>
</dbReference>
<dbReference type="GO" id="GO:0007131">
    <property type="term" value="P:reciprocal meiotic recombination"/>
    <property type="evidence" value="ECO:0007669"/>
    <property type="project" value="TreeGrafter"/>
</dbReference>
<keyword evidence="8 10" id="KW-0238">DNA-binding</keyword>
<dbReference type="PANTHER" id="PTHR10848">
    <property type="entry name" value="MEIOTIC RECOMBINATION PROTEIN SPO11"/>
    <property type="match status" value="1"/>
</dbReference>
<dbReference type="Pfam" id="PF21180">
    <property type="entry name" value="TOP6A-Spo11_Toprim"/>
    <property type="match status" value="1"/>
</dbReference>
<dbReference type="PRINTS" id="PR01550">
    <property type="entry name" value="TOP6AFAMILY"/>
</dbReference>
<evidence type="ECO:0000256" key="8">
    <source>
        <dbReference type="ARBA" id="ARBA00023125"/>
    </source>
</evidence>
<keyword evidence="9 10" id="KW-0413">Isomerase</keyword>
<dbReference type="InterPro" id="IPR034136">
    <property type="entry name" value="TOPRIM_Topo6A/Spo11"/>
</dbReference>
<evidence type="ECO:0000313" key="14">
    <source>
        <dbReference type="EMBL" id="CAG8584199.1"/>
    </source>
</evidence>
<dbReference type="AlphaFoldDB" id="A0A9N9BYF9"/>
<dbReference type="PANTHER" id="PTHR10848:SF0">
    <property type="entry name" value="MEIOTIC RECOMBINATION PROTEIN SPO11"/>
    <property type="match status" value="1"/>
</dbReference>
<dbReference type="GO" id="GO:0042138">
    <property type="term" value="P:meiotic DNA double-strand break formation"/>
    <property type="evidence" value="ECO:0007669"/>
    <property type="project" value="TreeGrafter"/>
</dbReference>
<evidence type="ECO:0000256" key="5">
    <source>
        <dbReference type="ARBA" id="ARBA00022723"/>
    </source>
</evidence>
<protein>
    <recommendedName>
        <fullName evidence="4">DNA topoisomerase (ATP-hydrolyzing)</fullName>
        <ecNumber evidence="4">5.6.2.2</ecNumber>
    </recommendedName>
</protein>
<evidence type="ECO:0000256" key="4">
    <source>
        <dbReference type="ARBA" id="ARBA00012895"/>
    </source>
</evidence>
<dbReference type="EC" id="5.6.2.2" evidence="4"/>
<gene>
    <name evidence="14" type="ORF">DEBURN_LOCUS8722</name>
</gene>
<dbReference type="PROSITE" id="PS52041">
    <property type="entry name" value="TOPO_IIB"/>
    <property type="match status" value="1"/>
</dbReference>
<sequence length="200" mass="22543">MIEKIISDIAIGIPPVINSVSNTRRKKESHSGTRKFVIFVRILDICHELLIQGVTATKRDIYYKDVQLFGSQHTVDQAVEELACLFRVPRACLNVTVSAKGLVAGNLKIYQKDKSLLDCKANSSMATFQYLLSSGIFERFGPCVLITGKGYPDIATRQLVKQLSEYRKQRESKECESKEYENSRIGIPILGFFDNDPYGK</sequence>
<dbReference type="GO" id="GO:0003677">
    <property type="term" value="F:DNA binding"/>
    <property type="evidence" value="ECO:0007669"/>
    <property type="project" value="UniProtKB-UniRule"/>
</dbReference>
<comment type="caution">
    <text evidence="14">The sequence shown here is derived from an EMBL/GenBank/DDBJ whole genome shotgun (WGS) entry which is preliminary data.</text>
</comment>
<evidence type="ECO:0000256" key="3">
    <source>
        <dbReference type="ARBA" id="ARBA00006559"/>
    </source>
</evidence>
<evidence type="ECO:0000256" key="1">
    <source>
        <dbReference type="ARBA" id="ARBA00000185"/>
    </source>
</evidence>
<dbReference type="Pfam" id="PF04406">
    <property type="entry name" value="TP6A_N"/>
    <property type="match status" value="1"/>
</dbReference>
<dbReference type="InterPro" id="IPR036388">
    <property type="entry name" value="WH-like_DNA-bd_sf"/>
</dbReference>
<comment type="similarity">
    <text evidence="3 10">Belongs to the TOP6A family.</text>
</comment>
<evidence type="ECO:0000256" key="10">
    <source>
        <dbReference type="PROSITE-ProRule" id="PRU01385"/>
    </source>
</evidence>
<evidence type="ECO:0000259" key="13">
    <source>
        <dbReference type="Pfam" id="PF21180"/>
    </source>
</evidence>
<dbReference type="InterPro" id="IPR002815">
    <property type="entry name" value="Spo11/TopoVI_A"/>
</dbReference>
<comment type="cofactor">
    <cofactor evidence="2">
        <name>Mg(2+)</name>
        <dbReference type="ChEBI" id="CHEBI:18420"/>
    </cofactor>
</comment>
<feature type="domain" description="Spo11/DNA topoisomerase VI subunit A N-terminal" evidence="12">
    <location>
        <begin position="34"/>
        <end position="95"/>
    </location>
</feature>
<keyword evidence="15" id="KW-1185">Reference proteome</keyword>
<dbReference type="GO" id="GO:0000228">
    <property type="term" value="C:nuclear chromosome"/>
    <property type="evidence" value="ECO:0007669"/>
    <property type="project" value="TreeGrafter"/>
</dbReference>
<dbReference type="GO" id="GO:0046872">
    <property type="term" value="F:metal ion binding"/>
    <property type="evidence" value="ECO:0007669"/>
    <property type="project" value="UniProtKB-KW"/>
</dbReference>
<dbReference type="SUPFAM" id="SSF56726">
    <property type="entry name" value="DNA topoisomerase IV, alpha subunit"/>
    <property type="match status" value="1"/>
</dbReference>
<evidence type="ECO:0000256" key="6">
    <source>
        <dbReference type="ARBA" id="ARBA00022842"/>
    </source>
</evidence>
<keyword evidence="5" id="KW-0479">Metal-binding</keyword>
<dbReference type="GO" id="GO:0003918">
    <property type="term" value="F:DNA topoisomerase type II (double strand cut, ATP-hydrolyzing) activity"/>
    <property type="evidence" value="ECO:0007669"/>
    <property type="project" value="UniProtKB-UniRule"/>
</dbReference>
<dbReference type="Gene3D" id="3.40.1360.10">
    <property type="match status" value="1"/>
</dbReference>
<dbReference type="GO" id="GO:0005524">
    <property type="term" value="F:ATP binding"/>
    <property type="evidence" value="ECO:0007669"/>
    <property type="project" value="InterPro"/>
</dbReference>
<evidence type="ECO:0000313" key="15">
    <source>
        <dbReference type="Proteomes" id="UP000789706"/>
    </source>
</evidence>